<organism evidence="4 5">
    <name type="scientific">Rhynchosporium agropyri</name>
    <dbReference type="NCBI Taxonomy" id="914238"/>
    <lineage>
        <taxon>Eukaryota</taxon>
        <taxon>Fungi</taxon>
        <taxon>Dikarya</taxon>
        <taxon>Ascomycota</taxon>
        <taxon>Pezizomycotina</taxon>
        <taxon>Leotiomycetes</taxon>
        <taxon>Helotiales</taxon>
        <taxon>Ploettnerulaceae</taxon>
        <taxon>Rhynchosporium</taxon>
    </lineage>
</organism>
<dbReference type="Gene3D" id="2.60.40.1180">
    <property type="entry name" value="Golgi alpha-mannosidase II"/>
    <property type="match status" value="1"/>
</dbReference>
<dbReference type="OrthoDB" id="2796951at2759"/>
<name>A0A1E1LAL0_9HELO</name>
<dbReference type="PANTHER" id="PTHR36183:SF2">
    <property type="entry name" value="BETA-GLUCURONIDASE C-TERMINAL DOMAIN-CONTAINING PROTEIN"/>
    <property type="match status" value="1"/>
</dbReference>
<gene>
    <name evidence="4" type="ORF">RAG0_12995</name>
</gene>
<dbReference type="Proteomes" id="UP000178912">
    <property type="component" value="Unassembled WGS sequence"/>
</dbReference>
<feature type="region of interest" description="Disordered" evidence="1">
    <location>
        <begin position="418"/>
        <end position="437"/>
    </location>
</feature>
<dbReference type="InterPro" id="IPR031728">
    <property type="entry name" value="GlcAase_C"/>
</dbReference>
<dbReference type="InterPro" id="IPR013780">
    <property type="entry name" value="Glyco_hydro_b"/>
</dbReference>
<keyword evidence="5" id="KW-1185">Reference proteome</keyword>
<evidence type="ECO:0000313" key="4">
    <source>
        <dbReference type="EMBL" id="CZT07588.1"/>
    </source>
</evidence>
<evidence type="ECO:0000256" key="1">
    <source>
        <dbReference type="SAM" id="MobiDB-lite"/>
    </source>
</evidence>
<dbReference type="InterPro" id="IPR052974">
    <property type="entry name" value="GH79_Enzymes"/>
</dbReference>
<dbReference type="PANTHER" id="PTHR36183">
    <property type="entry name" value="BETA-GLUCURONIDASE"/>
    <property type="match status" value="1"/>
</dbReference>
<sequence length="476" mass="49861">MGYQFLQLWQLSLLGIANAVTFSVPATPPSNASPRLNLAPIGVSLEFFAFPAYMNDVPSTKQCLRNMQQHTGVWPPMRIGGTTGDRATYDASSSAPVTYTVSKPGDAPASLTFGPSFMSLANTYGGKVTLGLNRRLNDQKNTLAAAAKAISSMSNLEAIELGNEPNFFTASHPIAGGSAWTATREYASLVSWQSAIGSALSTANIFSAGVYFGVSPMNNKALAAVEGSALGYVKDFSSHNYPQSQSTANLAALMSHSGIASQVAPYRSEYSAAKSAGKDYVMGETNSATQGGGGISPTFGSALWLMDYSMQLLLFGTKAIYFHQGTVGNCQYCWWGRYSMGAPYYGAYFATLALAGADQIAPLDSATTAYAGYGIYKGGKLVRILLYNSDYYASGTRTSQSFTLTGLSATSATAKRLTAPSATSRQDQGQSPTVGGQTFADGTCEIKGTAVNEAITVAGGSATVVLKASEALLIEV</sequence>
<dbReference type="Pfam" id="PF16862">
    <property type="entry name" value="Glyco_hydro_79C"/>
    <property type="match status" value="1"/>
</dbReference>
<dbReference type="AlphaFoldDB" id="A0A1E1LAL0"/>
<feature type="signal peptide" evidence="2">
    <location>
        <begin position="1"/>
        <end position="19"/>
    </location>
</feature>
<dbReference type="Gene3D" id="3.20.20.80">
    <property type="entry name" value="Glycosidases"/>
    <property type="match status" value="1"/>
</dbReference>
<reference evidence="5" key="1">
    <citation type="submission" date="2016-03" db="EMBL/GenBank/DDBJ databases">
        <authorList>
            <person name="Guldener U."/>
        </authorList>
    </citation>
    <scope>NUCLEOTIDE SEQUENCE [LARGE SCALE GENOMIC DNA]</scope>
    <source>
        <strain evidence="5">04CH-RAC-A.6.1</strain>
    </source>
</reference>
<dbReference type="InterPro" id="IPR017853">
    <property type="entry name" value="GH"/>
</dbReference>
<dbReference type="EMBL" id="FJUX01000097">
    <property type="protein sequence ID" value="CZT07588.1"/>
    <property type="molecule type" value="Genomic_DNA"/>
</dbReference>
<dbReference type="SUPFAM" id="SSF51445">
    <property type="entry name" value="(Trans)glycosidases"/>
    <property type="match status" value="1"/>
</dbReference>
<protein>
    <recommendedName>
        <fullName evidence="3">Beta-glucuronidase C-terminal domain-containing protein</fullName>
    </recommendedName>
</protein>
<feature type="compositionally biased region" description="Polar residues" evidence="1">
    <location>
        <begin position="420"/>
        <end position="436"/>
    </location>
</feature>
<evidence type="ECO:0000256" key="2">
    <source>
        <dbReference type="SAM" id="SignalP"/>
    </source>
</evidence>
<feature type="chain" id="PRO_5009446829" description="Beta-glucuronidase C-terminal domain-containing protein" evidence="2">
    <location>
        <begin position="20"/>
        <end position="476"/>
    </location>
</feature>
<evidence type="ECO:0000313" key="5">
    <source>
        <dbReference type="Proteomes" id="UP000178912"/>
    </source>
</evidence>
<evidence type="ECO:0000259" key="3">
    <source>
        <dbReference type="Pfam" id="PF16862"/>
    </source>
</evidence>
<accession>A0A1E1LAL0</accession>
<proteinExistence type="predicted"/>
<keyword evidence="2" id="KW-0732">Signal</keyword>
<feature type="domain" description="Beta-glucuronidase C-terminal" evidence="3">
    <location>
        <begin position="372"/>
        <end position="473"/>
    </location>
</feature>